<evidence type="ECO:0000313" key="9">
    <source>
        <dbReference type="Proteomes" id="UP000007646"/>
    </source>
</evidence>
<keyword evidence="3" id="KW-0202">Cytokine</keyword>
<dbReference type="Gene3D" id="2.40.50.40">
    <property type="match status" value="1"/>
</dbReference>
<dbReference type="GO" id="GO:0048020">
    <property type="term" value="F:CCR chemokine receptor binding"/>
    <property type="evidence" value="ECO:0007669"/>
    <property type="project" value="TreeGrafter"/>
</dbReference>
<dbReference type="Pfam" id="PF00048">
    <property type="entry name" value="IL8"/>
    <property type="match status" value="1"/>
</dbReference>
<dbReference type="Ensembl" id="ENSLAFT00000011378.2">
    <property type="protein sequence ID" value="ENSLAFP00000009504.2"/>
    <property type="gene ID" value="ENSLAFG00000011380.2"/>
</dbReference>
<reference evidence="8" key="2">
    <citation type="submission" date="2025-08" db="UniProtKB">
        <authorList>
            <consortium name="Ensembl"/>
        </authorList>
    </citation>
    <scope>IDENTIFICATION</scope>
    <source>
        <strain evidence="8">Isolate ISIS603380</strain>
    </source>
</reference>
<name>G3T7D2_LOXAF</name>
<dbReference type="GO" id="GO:0005615">
    <property type="term" value="C:extracellular space"/>
    <property type="evidence" value="ECO:0007669"/>
    <property type="project" value="UniProtKB-KW"/>
</dbReference>
<dbReference type="GO" id="GO:0061844">
    <property type="term" value="P:antimicrobial humoral immune response mediated by antimicrobial peptide"/>
    <property type="evidence" value="ECO:0007669"/>
    <property type="project" value="TreeGrafter"/>
</dbReference>
<dbReference type="FunFam" id="2.40.50.40:FF:000002">
    <property type="entry name" value="C-C motif chemokine"/>
    <property type="match status" value="1"/>
</dbReference>
<evidence type="ECO:0000256" key="5">
    <source>
        <dbReference type="ARBA" id="ARBA00022729"/>
    </source>
</evidence>
<evidence type="ECO:0000256" key="6">
    <source>
        <dbReference type="SAM" id="SignalP"/>
    </source>
</evidence>
<dbReference type="PANTHER" id="PTHR12015:SF183">
    <property type="entry name" value="C-C MOTIF CHEMOKINE 3"/>
    <property type="match status" value="1"/>
</dbReference>
<dbReference type="CDD" id="cd00272">
    <property type="entry name" value="Chemokine_CC"/>
    <property type="match status" value="1"/>
</dbReference>
<reference evidence="8" key="3">
    <citation type="submission" date="2025-09" db="UniProtKB">
        <authorList>
            <consortium name="Ensembl"/>
        </authorList>
    </citation>
    <scope>IDENTIFICATION</scope>
    <source>
        <strain evidence="8">Isolate ISIS603380</strain>
    </source>
</reference>
<comment type="similarity">
    <text evidence="2">Belongs to the intercrine beta (chemokine CC) family.</text>
</comment>
<evidence type="ECO:0000256" key="3">
    <source>
        <dbReference type="ARBA" id="ARBA00022514"/>
    </source>
</evidence>
<proteinExistence type="inferred from homology"/>
<dbReference type="SUPFAM" id="SSF54117">
    <property type="entry name" value="Interleukin 8-like chemokines"/>
    <property type="match status" value="1"/>
</dbReference>
<gene>
    <name evidence="8" type="primary">CCL5</name>
</gene>
<dbReference type="AlphaFoldDB" id="G3T7D2"/>
<dbReference type="GO" id="GO:0008009">
    <property type="term" value="F:chemokine activity"/>
    <property type="evidence" value="ECO:0007669"/>
    <property type="project" value="InterPro"/>
</dbReference>
<protein>
    <recommendedName>
        <fullName evidence="7">Chemokine interleukin-8-like domain-containing protein</fullName>
    </recommendedName>
</protein>
<sequence>MKVPVAALAILLCIAALCTHVFSTPIGADSPTACCFSYVSRQMKFKSITDYYETNSQCSKPGIIFVTRRNRQVCADPEKKWVKEYINTLEMN</sequence>
<feature type="chain" id="PRO_5003454853" description="Chemokine interleukin-8-like domain-containing protein" evidence="6">
    <location>
        <begin position="24"/>
        <end position="92"/>
    </location>
</feature>
<dbReference type="PANTHER" id="PTHR12015">
    <property type="entry name" value="SMALL INDUCIBLE CYTOKINE A"/>
    <property type="match status" value="1"/>
</dbReference>
<evidence type="ECO:0000256" key="1">
    <source>
        <dbReference type="ARBA" id="ARBA00004613"/>
    </source>
</evidence>
<dbReference type="GO" id="GO:0070098">
    <property type="term" value="P:chemokine-mediated signaling pathway"/>
    <property type="evidence" value="ECO:0007669"/>
    <property type="project" value="TreeGrafter"/>
</dbReference>
<keyword evidence="5 6" id="KW-0732">Signal</keyword>
<keyword evidence="9" id="KW-1185">Reference proteome</keyword>
<reference evidence="8 9" key="1">
    <citation type="submission" date="2009-06" db="EMBL/GenBank/DDBJ databases">
        <title>The Genome Sequence of Loxodonta africana (African elephant).</title>
        <authorList>
            <person name="Di Palma F."/>
            <person name="Heiman D."/>
            <person name="Young S."/>
            <person name="Johnson J."/>
            <person name="Lander E.S."/>
            <person name="Lindblad-Toh K."/>
        </authorList>
    </citation>
    <scope>NUCLEOTIDE SEQUENCE [LARGE SCALE GENOMIC DNA]</scope>
    <source>
        <strain evidence="8 9">Isolate ISIS603380</strain>
    </source>
</reference>
<dbReference type="GeneTree" id="ENSGT01100000263482"/>
<accession>G3T7D2</accession>
<feature type="domain" description="Chemokine interleukin-8-like" evidence="7">
    <location>
        <begin position="31"/>
        <end position="89"/>
    </location>
</feature>
<keyword evidence="4" id="KW-0964">Secreted</keyword>
<evidence type="ECO:0000256" key="4">
    <source>
        <dbReference type="ARBA" id="ARBA00022525"/>
    </source>
</evidence>
<evidence type="ECO:0000256" key="2">
    <source>
        <dbReference type="ARBA" id="ARBA00010868"/>
    </source>
</evidence>
<dbReference type="InterPro" id="IPR039809">
    <property type="entry name" value="Chemokine_b/g/d"/>
</dbReference>
<dbReference type="InterPro" id="IPR001811">
    <property type="entry name" value="Chemokine_IL8-like_dom"/>
</dbReference>
<dbReference type="GO" id="GO:0030335">
    <property type="term" value="P:positive regulation of cell migration"/>
    <property type="evidence" value="ECO:0007669"/>
    <property type="project" value="TreeGrafter"/>
</dbReference>
<evidence type="ECO:0000259" key="7">
    <source>
        <dbReference type="SMART" id="SM00199"/>
    </source>
</evidence>
<feature type="signal peptide" evidence="6">
    <location>
        <begin position="1"/>
        <end position="23"/>
    </location>
</feature>
<comment type="subcellular location">
    <subcellularLocation>
        <location evidence="1">Secreted</location>
    </subcellularLocation>
</comment>
<dbReference type="Proteomes" id="UP000007646">
    <property type="component" value="Unassembled WGS sequence"/>
</dbReference>
<dbReference type="GO" id="GO:0006954">
    <property type="term" value="P:inflammatory response"/>
    <property type="evidence" value="ECO:0007669"/>
    <property type="project" value="TreeGrafter"/>
</dbReference>
<dbReference type="SMART" id="SM00199">
    <property type="entry name" value="SCY"/>
    <property type="match status" value="1"/>
</dbReference>
<organism evidence="8 9">
    <name type="scientific">Loxodonta africana</name>
    <name type="common">African elephant</name>
    <dbReference type="NCBI Taxonomy" id="9785"/>
    <lineage>
        <taxon>Eukaryota</taxon>
        <taxon>Metazoa</taxon>
        <taxon>Chordata</taxon>
        <taxon>Craniata</taxon>
        <taxon>Vertebrata</taxon>
        <taxon>Euteleostomi</taxon>
        <taxon>Mammalia</taxon>
        <taxon>Eutheria</taxon>
        <taxon>Afrotheria</taxon>
        <taxon>Proboscidea</taxon>
        <taxon>Elephantidae</taxon>
        <taxon>Loxodonta</taxon>
    </lineage>
</organism>
<dbReference type="OMA" id="ACCFTYV"/>
<evidence type="ECO:0000313" key="8">
    <source>
        <dbReference type="Ensembl" id="ENSLAFP00000009504.2"/>
    </source>
</evidence>
<dbReference type="InterPro" id="IPR036048">
    <property type="entry name" value="Interleukin_8-like_sf"/>
</dbReference>